<gene>
    <name evidence="1" type="ORF">L6452_43738</name>
</gene>
<dbReference type="Proteomes" id="UP001055879">
    <property type="component" value="Linkage Group LG18"/>
</dbReference>
<evidence type="ECO:0000313" key="2">
    <source>
        <dbReference type="Proteomes" id="UP001055879"/>
    </source>
</evidence>
<dbReference type="EMBL" id="CM042064">
    <property type="protein sequence ID" value="KAI3665120.1"/>
    <property type="molecule type" value="Genomic_DNA"/>
</dbReference>
<evidence type="ECO:0000313" key="1">
    <source>
        <dbReference type="EMBL" id="KAI3665120.1"/>
    </source>
</evidence>
<name>A0ACB8XDR6_ARCLA</name>
<reference evidence="2" key="1">
    <citation type="journal article" date="2022" name="Mol. Ecol. Resour.">
        <title>The genomes of chicory, endive, great burdock and yacon provide insights into Asteraceae palaeo-polyploidization history and plant inulin production.</title>
        <authorList>
            <person name="Fan W."/>
            <person name="Wang S."/>
            <person name="Wang H."/>
            <person name="Wang A."/>
            <person name="Jiang F."/>
            <person name="Liu H."/>
            <person name="Zhao H."/>
            <person name="Xu D."/>
            <person name="Zhang Y."/>
        </authorList>
    </citation>
    <scope>NUCLEOTIDE SEQUENCE [LARGE SCALE GENOMIC DNA]</scope>
    <source>
        <strain evidence="2">cv. Niubang</strain>
    </source>
</reference>
<comment type="caution">
    <text evidence="1">The sequence shown here is derived from an EMBL/GenBank/DDBJ whole genome shotgun (WGS) entry which is preliminary data.</text>
</comment>
<keyword evidence="2" id="KW-1185">Reference proteome</keyword>
<accession>A0ACB8XDR6</accession>
<organism evidence="1 2">
    <name type="scientific">Arctium lappa</name>
    <name type="common">Greater burdock</name>
    <name type="synonym">Lappa major</name>
    <dbReference type="NCBI Taxonomy" id="4217"/>
    <lineage>
        <taxon>Eukaryota</taxon>
        <taxon>Viridiplantae</taxon>
        <taxon>Streptophyta</taxon>
        <taxon>Embryophyta</taxon>
        <taxon>Tracheophyta</taxon>
        <taxon>Spermatophyta</taxon>
        <taxon>Magnoliopsida</taxon>
        <taxon>eudicotyledons</taxon>
        <taxon>Gunneridae</taxon>
        <taxon>Pentapetalae</taxon>
        <taxon>asterids</taxon>
        <taxon>campanulids</taxon>
        <taxon>Asterales</taxon>
        <taxon>Asteraceae</taxon>
        <taxon>Carduoideae</taxon>
        <taxon>Cardueae</taxon>
        <taxon>Arctiinae</taxon>
        <taxon>Arctium</taxon>
    </lineage>
</organism>
<proteinExistence type="predicted"/>
<sequence length="73" mass="8352">MEAKVAHQSSFYGVEDETQKRKTNNNKGPCTGRFALSIITTEVFGPRLPTISLNRHLIMQIMFSIYLFEILAF</sequence>
<reference evidence="1 2" key="2">
    <citation type="journal article" date="2022" name="Mol. Ecol. Resour.">
        <title>The genomes of chicory, endive, great burdock and yacon provide insights into Asteraceae paleo-polyploidization history and plant inulin production.</title>
        <authorList>
            <person name="Fan W."/>
            <person name="Wang S."/>
            <person name="Wang H."/>
            <person name="Wang A."/>
            <person name="Jiang F."/>
            <person name="Liu H."/>
            <person name="Zhao H."/>
            <person name="Xu D."/>
            <person name="Zhang Y."/>
        </authorList>
    </citation>
    <scope>NUCLEOTIDE SEQUENCE [LARGE SCALE GENOMIC DNA]</scope>
    <source>
        <strain evidence="2">cv. Niubang</strain>
    </source>
</reference>
<protein>
    <submittedName>
        <fullName evidence="1">Uncharacterized protein</fullName>
    </submittedName>
</protein>